<protein>
    <submittedName>
        <fullName evidence="1">Uncharacterized protein</fullName>
    </submittedName>
</protein>
<proteinExistence type="predicted"/>
<gene>
    <name evidence="1" type="ORF">PIB30_047339</name>
</gene>
<accession>A0ABU6SHW7</accession>
<evidence type="ECO:0000313" key="1">
    <source>
        <dbReference type="EMBL" id="MED6135523.1"/>
    </source>
</evidence>
<dbReference type="EMBL" id="JASCZI010060717">
    <property type="protein sequence ID" value="MED6135523.1"/>
    <property type="molecule type" value="Genomic_DNA"/>
</dbReference>
<sequence length="122" mass="13592">MVHSPHHRWKVWVSGLQRSTNAEMRADSKQKSLSWTACSNPACLMYWSKAAGGGIMKAHHRGKSTRSLCMHKTVSWFILLQYATHDSGGAVLPDPPQSADFAGTPHMGLPFHHFLRQTLSPN</sequence>
<dbReference type="Proteomes" id="UP001341840">
    <property type="component" value="Unassembled WGS sequence"/>
</dbReference>
<name>A0ABU6SHW7_9FABA</name>
<organism evidence="1 2">
    <name type="scientific">Stylosanthes scabra</name>
    <dbReference type="NCBI Taxonomy" id="79078"/>
    <lineage>
        <taxon>Eukaryota</taxon>
        <taxon>Viridiplantae</taxon>
        <taxon>Streptophyta</taxon>
        <taxon>Embryophyta</taxon>
        <taxon>Tracheophyta</taxon>
        <taxon>Spermatophyta</taxon>
        <taxon>Magnoliopsida</taxon>
        <taxon>eudicotyledons</taxon>
        <taxon>Gunneridae</taxon>
        <taxon>Pentapetalae</taxon>
        <taxon>rosids</taxon>
        <taxon>fabids</taxon>
        <taxon>Fabales</taxon>
        <taxon>Fabaceae</taxon>
        <taxon>Papilionoideae</taxon>
        <taxon>50 kb inversion clade</taxon>
        <taxon>dalbergioids sensu lato</taxon>
        <taxon>Dalbergieae</taxon>
        <taxon>Pterocarpus clade</taxon>
        <taxon>Stylosanthes</taxon>
    </lineage>
</organism>
<reference evidence="1 2" key="1">
    <citation type="journal article" date="2023" name="Plants (Basel)">
        <title>Bridging the Gap: Combining Genomics and Transcriptomics Approaches to Understand Stylosanthes scabra, an Orphan Legume from the Brazilian Caatinga.</title>
        <authorList>
            <person name="Ferreira-Neto J.R.C."/>
            <person name="da Silva M.D."/>
            <person name="Binneck E."/>
            <person name="de Melo N.F."/>
            <person name="da Silva R.H."/>
            <person name="de Melo A.L.T.M."/>
            <person name="Pandolfi V."/>
            <person name="Bustamante F.O."/>
            <person name="Brasileiro-Vidal A.C."/>
            <person name="Benko-Iseppon A.M."/>
        </authorList>
    </citation>
    <scope>NUCLEOTIDE SEQUENCE [LARGE SCALE GENOMIC DNA]</scope>
    <source>
        <tissue evidence="1">Leaves</tissue>
    </source>
</reference>
<evidence type="ECO:0000313" key="2">
    <source>
        <dbReference type="Proteomes" id="UP001341840"/>
    </source>
</evidence>
<keyword evidence="2" id="KW-1185">Reference proteome</keyword>
<comment type="caution">
    <text evidence="1">The sequence shown here is derived from an EMBL/GenBank/DDBJ whole genome shotgun (WGS) entry which is preliminary data.</text>
</comment>